<dbReference type="Proteomes" id="UP000479710">
    <property type="component" value="Unassembled WGS sequence"/>
</dbReference>
<name>A0A6G1CDA9_9ORYZ</name>
<keyword evidence="2" id="KW-1185">Reference proteome</keyword>
<protein>
    <submittedName>
        <fullName evidence="1">Uncharacterized protein</fullName>
    </submittedName>
</protein>
<dbReference type="EMBL" id="SPHZ02000009">
    <property type="protein sequence ID" value="KAF0898136.1"/>
    <property type="molecule type" value="Genomic_DNA"/>
</dbReference>
<evidence type="ECO:0000313" key="2">
    <source>
        <dbReference type="Proteomes" id="UP000479710"/>
    </source>
</evidence>
<dbReference type="AlphaFoldDB" id="A0A6G1CDA9"/>
<evidence type="ECO:0000313" key="1">
    <source>
        <dbReference type="EMBL" id="KAF0898136.1"/>
    </source>
</evidence>
<proteinExistence type="predicted"/>
<gene>
    <name evidence="1" type="ORF">E2562_001784</name>
</gene>
<reference evidence="1 2" key="1">
    <citation type="submission" date="2019-11" db="EMBL/GenBank/DDBJ databases">
        <title>Whole genome sequence of Oryza granulata.</title>
        <authorList>
            <person name="Li W."/>
        </authorList>
    </citation>
    <scope>NUCLEOTIDE SEQUENCE [LARGE SCALE GENOMIC DNA]</scope>
    <source>
        <strain evidence="2">cv. Menghai</strain>
        <tissue evidence="1">Leaf</tissue>
    </source>
</reference>
<accession>A0A6G1CDA9</accession>
<comment type="caution">
    <text evidence="1">The sequence shown here is derived from an EMBL/GenBank/DDBJ whole genome shotgun (WGS) entry which is preliminary data.</text>
</comment>
<sequence length="64" mass="6874">MELHLGAVSVPPRSALLPARRCRLRHATMVAAIAGEEDDGAVKSNKPTMTLLLVFTDRTSGCLK</sequence>
<organism evidence="1 2">
    <name type="scientific">Oryza meyeriana var. granulata</name>
    <dbReference type="NCBI Taxonomy" id="110450"/>
    <lineage>
        <taxon>Eukaryota</taxon>
        <taxon>Viridiplantae</taxon>
        <taxon>Streptophyta</taxon>
        <taxon>Embryophyta</taxon>
        <taxon>Tracheophyta</taxon>
        <taxon>Spermatophyta</taxon>
        <taxon>Magnoliopsida</taxon>
        <taxon>Liliopsida</taxon>
        <taxon>Poales</taxon>
        <taxon>Poaceae</taxon>
        <taxon>BOP clade</taxon>
        <taxon>Oryzoideae</taxon>
        <taxon>Oryzeae</taxon>
        <taxon>Oryzinae</taxon>
        <taxon>Oryza</taxon>
        <taxon>Oryza meyeriana</taxon>
    </lineage>
</organism>